<keyword evidence="8" id="KW-0406">Ion transport</keyword>
<dbReference type="Gene3D" id="2.40.170.20">
    <property type="entry name" value="TonB-dependent receptor, beta-barrel domain"/>
    <property type="match status" value="1"/>
</dbReference>
<gene>
    <name evidence="18" type="ORF">H4O21_13555</name>
</gene>
<evidence type="ECO:0000256" key="13">
    <source>
        <dbReference type="PROSITE-ProRule" id="PRU10144"/>
    </source>
</evidence>
<dbReference type="PANTHER" id="PTHR32552:SF81">
    <property type="entry name" value="TONB-DEPENDENT OUTER MEMBRANE RECEPTOR"/>
    <property type="match status" value="1"/>
</dbReference>
<evidence type="ECO:0000256" key="4">
    <source>
        <dbReference type="ARBA" id="ARBA00022496"/>
    </source>
</evidence>
<keyword evidence="3 12" id="KW-1134">Transmembrane beta strand</keyword>
<evidence type="ECO:0000256" key="8">
    <source>
        <dbReference type="ARBA" id="ARBA00023065"/>
    </source>
</evidence>
<dbReference type="PROSITE" id="PS52016">
    <property type="entry name" value="TONB_DEPENDENT_REC_3"/>
    <property type="match status" value="1"/>
</dbReference>
<dbReference type="EMBL" id="JACJFM010000017">
    <property type="protein sequence ID" value="MBB1487636.1"/>
    <property type="molecule type" value="Genomic_DNA"/>
</dbReference>
<keyword evidence="11 12" id="KW-0998">Cell outer membrane</keyword>
<evidence type="ECO:0000256" key="1">
    <source>
        <dbReference type="ARBA" id="ARBA00004571"/>
    </source>
</evidence>
<dbReference type="AlphaFoldDB" id="A0A839IU42"/>
<keyword evidence="10 12" id="KW-0472">Membrane</keyword>
<dbReference type="Pfam" id="PF07715">
    <property type="entry name" value="Plug"/>
    <property type="match status" value="1"/>
</dbReference>
<dbReference type="InterPro" id="IPR000531">
    <property type="entry name" value="Beta-barrel_TonB"/>
</dbReference>
<dbReference type="InterPro" id="IPR010917">
    <property type="entry name" value="TonB_rcpt_CS"/>
</dbReference>
<name>A0A839IU42_9GAMM</name>
<feature type="chain" id="PRO_5032528489" evidence="15">
    <location>
        <begin position="24"/>
        <end position="697"/>
    </location>
</feature>
<evidence type="ECO:0000313" key="19">
    <source>
        <dbReference type="Proteomes" id="UP000565262"/>
    </source>
</evidence>
<keyword evidence="5 12" id="KW-0812">Transmembrane</keyword>
<evidence type="ECO:0000256" key="7">
    <source>
        <dbReference type="ARBA" id="ARBA00023004"/>
    </source>
</evidence>
<evidence type="ECO:0000259" key="17">
    <source>
        <dbReference type="Pfam" id="PF07715"/>
    </source>
</evidence>
<keyword evidence="9 14" id="KW-0798">TonB box</keyword>
<comment type="subcellular location">
    <subcellularLocation>
        <location evidence="1 12">Cell outer membrane</location>
        <topology evidence="1 12">Multi-pass membrane protein</topology>
    </subcellularLocation>
</comment>
<keyword evidence="18" id="KW-0675">Receptor</keyword>
<evidence type="ECO:0000256" key="14">
    <source>
        <dbReference type="RuleBase" id="RU003357"/>
    </source>
</evidence>
<dbReference type="PANTHER" id="PTHR32552">
    <property type="entry name" value="FERRICHROME IRON RECEPTOR-RELATED"/>
    <property type="match status" value="1"/>
</dbReference>
<evidence type="ECO:0000256" key="9">
    <source>
        <dbReference type="ARBA" id="ARBA00023077"/>
    </source>
</evidence>
<evidence type="ECO:0000256" key="5">
    <source>
        <dbReference type="ARBA" id="ARBA00022692"/>
    </source>
</evidence>
<feature type="domain" description="TonB-dependent receptor plug" evidence="17">
    <location>
        <begin position="53"/>
        <end position="159"/>
    </location>
</feature>
<dbReference type="SUPFAM" id="SSF56935">
    <property type="entry name" value="Porins"/>
    <property type="match status" value="1"/>
</dbReference>
<evidence type="ECO:0000256" key="12">
    <source>
        <dbReference type="PROSITE-ProRule" id="PRU01360"/>
    </source>
</evidence>
<evidence type="ECO:0000259" key="16">
    <source>
        <dbReference type="Pfam" id="PF00593"/>
    </source>
</evidence>
<evidence type="ECO:0000256" key="3">
    <source>
        <dbReference type="ARBA" id="ARBA00022452"/>
    </source>
</evidence>
<feature type="domain" description="TonB-dependent receptor-like beta-barrel" evidence="16">
    <location>
        <begin position="247"/>
        <end position="654"/>
    </location>
</feature>
<keyword evidence="4" id="KW-0410">Iron transport</keyword>
<dbReference type="InterPro" id="IPR012910">
    <property type="entry name" value="Plug_dom"/>
</dbReference>
<keyword evidence="6 15" id="KW-0732">Signal</keyword>
<evidence type="ECO:0000256" key="15">
    <source>
        <dbReference type="SAM" id="SignalP"/>
    </source>
</evidence>
<sequence length="697" mass="77459">MRLKTVSSLTALVVAIQSANLMAQEQTSAGSNNTQAEEIMTIVVTGSLRDTSLQELPTSVSVIDQQALQQRGATQMEDVIGLTPNVNFAGGSNRARFYQIRGIGERSQFVEPLNPSVGVIVDGIDMSGIADGASLLDVEQVEVFRGPQGTLYGANALAGLINVKSNDPSDEFEGSIETTLADYDTRKLNAVISGPATESVGYRLAVQSVNSDGFTRNDYLKRDDTHNQDELTLRGKIRIDAADDLTVDLTALHINNNNGYDAFSLDDPRRTISDQPGHDRQKTTAFAIATDYTGFNAFDLQTNVSVSDADLEYGYDEDWTYDGFHPYGYSSTDNYIRDRKTATADIRLVSASGAELFNGSTKWVTGIYAYDQQVDMTREYTYQGNDFTSEYDSQRFALYGQLDTALSDLWSLTTGLRVEQWQADYKDSEGVDSDPDETLWGGRIALEYLLNSDTIAYGLISRGYKAGGFNSNGTLPEALRTFDTEYMWNYELGLKGDWLNSRLQGQLAFFWQQREDVQIKGSRQVARDDGSTEFIDYTANSAEGHNYGVELEGRWLATSQLTLSGSVGLLQTELKESGASYDGRDQAYAPSYQMMLAALYQHGSGWYSQLDVEAKDKFYLSDRHDEQTDDYALLNARIGYRAKDWDISLWAKNLTDKDYIVRGFGAFGNDPRNDYTTEPYYQLGAPRLVGMTAKLDF</sequence>
<keyword evidence="19" id="KW-1185">Reference proteome</keyword>
<dbReference type="GO" id="GO:0006826">
    <property type="term" value="P:iron ion transport"/>
    <property type="evidence" value="ECO:0007669"/>
    <property type="project" value="UniProtKB-KW"/>
</dbReference>
<organism evidence="18 19">
    <name type="scientific">Oceanospirillum sediminis</name>
    <dbReference type="NCBI Taxonomy" id="2760088"/>
    <lineage>
        <taxon>Bacteria</taxon>
        <taxon>Pseudomonadati</taxon>
        <taxon>Pseudomonadota</taxon>
        <taxon>Gammaproteobacteria</taxon>
        <taxon>Oceanospirillales</taxon>
        <taxon>Oceanospirillaceae</taxon>
        <taxon>Oceanospirillum</taxon>
    </lineage>
</organism>
<comment type="similarity">
    <text evidence="12 14">Belongs to the TonB-dependent receptor family.</text>
</comment>
<evidence type="ECO:0000256" key="10">
    <source>
        <dbReference type="ARBA" id="ARBA00023136"/>
    </source>
</evidence>
<dbReference type="Pfam" id="PF00593">
    <property type="entry name" value="TonB_dep_Rec_b-barrel"/>
    <property type="match status" value="1"/>
</dbReference>
<dbReference type="PROSITE" id="PS01156">
    <property type="entry name" value="TONB_DEPENDENT_REC_2"/>
    <property type="match status" value="1"/>
</dbReference>
<comment type="caution">
    <text evidence="18">The sequence shown here is derived from an EMBL/GenBank/DDBJ whole genome shotgun (WGS) entry which is preliminary data.</text>
</comment>
<keyword evidence="7" id="KW-0408">Iron</keyword>
<evidence type="ECO:0000256" key="11">
    <source>
        <dbReference type="ARBA" id="ARBA00023237"/>
    </source>
</evidence>
<dbReference type="RefSeq" id="WP_182809414.1">
    <property type="nucleotide sequence ID" value="NZ_JACJFM010000017.1"/>
</dbReference>
<keyword evidence="2 12" id="KW-0813">Transport</keyword>
<dbReference type="InterPro" id="IPR036942">
    <property type="entry name" value="Beta-barrel_TonB_sf"/>
</dbReference>
<dbReference type="Proteomes" id="UP000565262">
    <property type="component" value="Unassembled WGS sequence"/>
</dbReference>
<evidence type="ECO:0000256" key="6">
    <source>
        <dbReference type="ARBA" id="ARBA00022729"/>
    </source>
</evidence>
<feature type="short sequence motif" description="TonB C-terminal box" evidence="13">
    <location>
        <begin position="680"/>
        <end position="697"/>
    </location>
</feature>
<evidence type="ECO:0000313" key="18">
    <source>
        <dbReference type="EMBL" id="MBB1487636.1"/>
    </source>
</evidence>
<proteinExistence type="inferred from homology"/>
<dbReference type="InterPro" id="IPR039426">
    <property type="entry name" value="TonB-dep_rcpt-like"/>
</dbReference>
<accession>A0A839IU42</accession>
<reference evidence="18 19" key="1">
    <citation type="submission" date="2020-08" db="EMBL/GenBank/DDBJ databases">
        <title>Oceanospirillum sp. nov. isolated from marine sediment.</title>
        <authorList>
            <person name="Ji X."/>
        </authorList>
    </citation>
    <scope>NUCLEOTIDE SEQUENCE [LARGE SCALE GENOMIC DNA]</scope>
    <source>
        <strain evidence="18 19">D5</strain>
    </source>
</reference>
<feature type="signal peptide" evidence="15">
    <location>
        <begin position="1"/>
        <end position="23"/>
    </location>
</feature>
<protein>
    <submittedName>
        <fullName evidence="18">TonB-dependent receptor</fullName>
    </submittedName>
</protein>
<dbReference type="GO" id="GO:0009279">
    <property type="term" value="C:cell outer membrane"/>
    <property type="evidence" value="ECO:0007669"/>
    <property type="project" value="UniProtKB-SubCell"/>
</dbReference>
<evidence type="ECO:0000256" key="2">
    <source>
        <dbReference type="ARBA" id="ARBA00022448"/>
    </source>
</evidence>